<feature type="domain" description="Thioredoxin" evidence="2">
    <location>
        <begin position="10"/>
        <end position="124"/>
    </location>
</feature>
<accession>A0A7V8FKS4</accession>
<name>A0A7V8FKS4_9BURK</name>
<organism evidence="3 4">
    <name type="scientific">Paracidovorax wautersii</name>
    <dbReference type="NCBI Taxonomy" id="1177982"/>
    <lineage>
        <taxon>Bacteria</taxon>
        <taxon>Pseudomonadati</taxon>
        <taxon>Pseudomonadota</taxon>
        <taxon>Betaproteobacteria</taxon>
        <taxon>Burkholderiales</taxon>
        <taxon>Comamonadaceae</taxon>
        <taxon>Paracidovorax</taxon>
    </lineage>
</organism>
<dbReference type="Pfam" id="PF00085">
    <property type="entry name" value="Thioredoxin"/>
    <property type="match status" value="1"/>
</dbReference>
<dbReference type="AlphaFoldDB" id="A0A7V8FKS4"/>
<dbReference type="Proteomes" id="UP000461670">
    <property type="component" value="Unassembled WGS sequence"/>
</dbReference>
<evidence type="ECO:0000313" key="4">
    <source>
        <dbReference type="Proteomes" id="UP000461670"/>
    </source>
</evidence>
<feature type="region of interest" description="Disordered" evidence="1">
    <location>
        <begin position="1"/>
        <end position="23"/>
    </location>
</feature>
<gene>
    <name evidence="3" type="ORF">GAK30_03566</name>
</gene>
<proteinExistence type="predicted"/>
<evidence type="ECO:0000259" key="2">
    <source>
        <dbReference type="PROSITE" id="PS51352"/>
    </source>
</evidence>
<evidence type="ECO:0000256" key="1">
    <source>
        <dbReference type="SAM" id="MobiDB-lite"/>
    </source>
</evidence>
<dbReference type="EMBL" id="WNDQ01000079">
    <property type="protein sequence ID" value="KAF1018645.1"/>
    <property type="molecule type" value="Genomic_DNA"/>
</dbReference>
<dbReference type="InterPro" id="IPR013766">
    <property type="entry name" value="Thioredoxin_domain"/>
</dbReference>
<dbReference type="Gene3D" id="3.40.30.10">
    <property type="entry name" value="Glutaredoxin"/>
    <property type="match status" value="1"/>
</dbReference>
<evidence type="ECO:0000313" key="3">
    <source>
        <dbReference type="EMBL" id="KAF1018645.1"/>
    </source>
</evidence>
<sequence>MTAAPPSPVPATNAEAPATAATTTDAKPVRRLVVLCADWCGTCRGYRDVMETVAARFPNWQATWIDIEDQSDLVDDLDVETFPTVLLYQQAPPGAPAEQDGVFFFGPMLPHEGTLQRQVELAEERGGGLAPLPGELKTLGAWLRLG</sequence>
<dbReference type="SUPFAM" id="SSF52833">
    <property type="entry name" value="Thioredoxin-like"/>
    <property type="match status" value="1"/>
</dbReference>
<protein>
    <recommendedName>
        <fullName evidence="2">Thioredoxin domain-containing protein</fullName>
    </recommendedName>
</protein>
<reference evidence="4" key="1">
    <citation type="journal article" date="2020" name="MBio">
        <title>Horizontal gene transfer to a defensive symbiont with a reduced genome amongst a multipartite beetle microbiome.</title>
        <authorList>
            <person name="Waterworth S.C."/>
            <person name="Florez L.V."/>
            <person name="Rees E.R."/>
            <person name="Hertweck C."/>
            <person name="Kaltenpoth M."/>
            <person name="Kwan J.C."/>
        </authorList>
    </citation>
    <scope>NUCLEOTIDE SEQUENCE [LARGE SCALE GENOMIC DNA]</scope>
</reference>
<dbReference type="PROSITE" id="PS51352">
    <property type="entry name" value="THIOREDOXIN_2"/>
    <property type="match status" value="1"/>
</dbReference>
<feature type="compositionally biased region" description="Low complexity" evidence="1">
    <location>
        <begin position="11"/>
        <end position="23"/>
    </location>
</feature>
<dbReference type="CDD" id="cd02947">
    <property type="entry name" value="TRX_family"/>
    <property type="match status" value="1"/>
</dbReference>
<comment type="caution">
    <text evidence="3">The sequence shown here is derived from an EMBL/GenBank/DDBJ whole genome shotgun (WGS) entry which is preliminary data.</text>
</comment>
<dbReference type="InterPro" id="IPR036249">
    <property type="entry name" value="Thioredoxin-like_sf"/>
</dbReference>